<gene>
    <name evidence="1" type="ORF">GX662_07675</name>
</gene>
<dbReference type="AlphaFoldDB" id="A0A847D4T9"/>
<organism evidence="1 2">
    <name type="scientific">Trichococcus flocculiformis</name>
    <dbReference type="NCBI Taxonomy" id="82803"/>
    <lineage>
        <taxon>Bacteria</taxon>
        <taxon>Bacillati</taxon>
        <taxon>Bacillota</taxon>
        <taxon>Bacilli</taxon>
        <taxon>Lactobacillales</taxon>
        <taxon>Carnobacteriaceae</taxon>
        <taxon>Trichococcus</taxon>
    </lineage>
</organism>
<dbReference type="RefSeq" id="WP_276646311.1">
    <property type="nucleotide sequence ID" value="NZ_JAAZCD010000175.1"/>
</dbReference>
<evidence type="ECO:0000313" key="1">
    <source>
        <dbReference type="EMBL" id="NLD32122.1"/>
    </source>
</evidence>
<sequence>MGRKLREMSLEELLVEMHRMELTRENDVNGNEVGYGPEIEVHKRVLQELKNFKSNTVKSSEDIRTDVERKLSKLLYNHGSEMKFRGQGSRFDAEKALEQAIHLDSKNGMAAYRLAFINYRVADYKKAIRYFNAALENTIHDEPIFCLSNREIYYARLYLMMCHLREADNLNDELDDPNIIKKYPDLPYVPYSIKEFVNNFNEELSDQAYMVVDNKKTRYVSYQEARGMFTSSSRQKDTLIIWLDGVNSKIAFNKKERLFYSEFKAKQLVYLLHSTHQNNPGNEDNMQKSFDELPESPDLTNIRVRSAIKNIRKLLLDLYPDLDIIITSRQPTLKGYYYNGKVPYQIICRSEEAMDLYL</sequence>
<dbReference type="EMBL" id="JAAZCD010000175">
    <property type="protein sequence ID" value="NLD32122.1"/>
    <property type="molecule type" value="Genomic_DNA"/>
</dbReference>
<dbReference type="Proteomes" id="UP000589373">
    <property type="component" value="Unassembled WGS sequence"/>
</dbReference>
<comment type="caution">
    <text evidence="1">The sequence shown here is derived from an EMBL/GenBank/DDBJ whole genome shotgun (WGS) entry which is preliminary data.</text>
</comment>
<reference evidence="1 2" key="1">
    <citation type="journal article" date="2020" name="Biotechnol. Biofuels">
        <title>New insights from the biogas microbiome by comprehensive genome-resolved metagenomics of nearly 1600 species originating from multiple anaerobic digesters.</title>
        <authorList>
            <person name="Campanaro S."/>
            <person name="Treu L."/>
            <person name="Rodriguez-R L.M."/>
            <person name="Kovalovszki A."/>
            <person name="Ziels R.M."/>
            <person name="Maus I."/>
            <person name="Zhu X."/>
            <person name="Kougias P.G."/>
            <person name="Basile A."/>
            <person name="Luo G."/>
            <person name="Schluter A."/>
            <person name="Konstantinidis K.T."/>
            <person name="Angelidaki I."/>
        </authorList>
    </citation>
    <scope>NUCLEOTIDE SEQUENCE [LARGE SCALE GENOMIC DNA]</scope>
    <source>
        <strain evidence="1">AS07pgkLD_105</strain>
    </source>
</reference>
<dbReference type="Gene3D" id="1.25.40.10">
    <property type="entry name" value="Tetratricopeptide repeat domain"/>
    <property type="match status" value="1"/>
</dbReference>
<proteinExistence type="predicted"/>
<evidence type="ECO:0000313" key="2">
    <source>
        <dbReference type="Proteomes" id="UP000589373"/>
    </source>
</evidence>
<accession>A0A847D4T9</accession>
<protein>
    <submittedName>
        <fullName evidence="1">Tetratricopeptide repeat protein</fullName>
    </submittedName>
</protein>
<name>A0A847D4T9_9LACT</name>
<dbReference type="InterPro" id="IPR011990">
    <property type="entry name" value="TPR-like_helical_dom_sf"/>
</dbReference>
<dbReference type="SUPFAM" id="SSF48452">
    <property type="entry name" value="TPR-like"/>
    <property type="match status" value="1"/>
</dbReference>